<evidence type="ECO:0000313" key="2">
    <source>
        <dbReference type="Proteomes" id="UP000499080"/>
    </source>
</evidence>
<evidence type="ECO:0000313" key="1">
    <source>
        <dbReference type="EMBL" id="GBM63120.1"/>
    </source>
</evidence>
<dbReference type="EMBL" id="BGPR01258071">
    <property type="protein sequence ID" value="GBM63120.1"/>
    <property type="molecule type" value="Genomic_DNA"/>
</dbReference>
<protein>
    <recommendedName>
        <fullName evidence="3">Transposable element Tc3 transposase</fullName>
    </recommendedName>
</protein>
<dbReference type="InterPro" id="IPR036397">
    <property type="entry name" value="RNaseH_sf"/>
</dbReference>
<dbReference type="PANTHER" id="PTHR47326:SF1">
    <property type="entry name" value="HTH PSQ-TYPE DOMAIN-CONTAINING PROTEIN"/>
    <property type="match status" value="1"/>
</dbReference>
<evidence type="ECO:0008006" key="3">
    <source>
        <dbReference type="Google" id="ProtNLM"/>
    </source>
</evidence>
<reference evidence="1 2" key="1">
    <citation type="journal article" date="2019" name="Sci. Rep.">
        <title>Orb-weaving spider Araneus ventricosus genome elucidates the spidroin gene catalogue.</title>
        <authorList>
            <person name="Kono N."/>
            <person name="Nakamura H."/>
            <person name="Ohtoshi R."/>
            <person name="Moran D.A.P."/>
            <person name="Shinohara A."/>
            <person name="Yoshida Y."/>
            <person name="Fujiwara M."/>
            <person name="Mori M."/>
            <person name="Tomita M."/>
            <person name="Arakawa K."/>
        </authorList>
    </citation>
    <scope>NUCLEOTIDE SEQUENCE [LARGE SCALE GENOMIC DNA]</scope>
</reference>
<organism evidence="1 2">
    <name type="scientific">Araneus ventricosus</name>
    <name type="common">Orbweaver spider</name>
    <name type="synonym">Epeira ventricosa</name>
    <dbReference type="NCBI Taxonomy" id="182803"/>
    <lineage>
        <taxon>Eukaryota</taxon>
        <taxon>Metazoa</taxon>
        <taxon>Ecdysozoa</taxon>
        <taxon>Arthropoda</taxon>
        <taxon>Chelicerata</taxon>
        <taxon>Arachnida</taxon>
        <taxon>Araneae</taxon>
        <taxon>Araneomorphae</taxon>
        <taxon>Entelegynae</taxon>
        <taxon>Araneoidea</taxon>
        <taxon>Araneidae</taxon>
        <taxon>Araneus</taxon>
    </lineage>
</organism>
<dbReference type="GO" id="GO:0003676">
    <property type="term" value="F:nucleic acid binding"/>
    <property type="evidence" value="ECO:0007669"/>
    <property type="project" value="InterPro"/>
</dbReference>
<dbReference type="OrthoDB" id="6764275at2759"/>
<accession>A0A4Y2HCV0</accession>
<dbReference type="Proteomes" id="UP000499080">
    <property type="component" value="Unassembled WGS sequence"/>
</dbReference>
<comment type="caution">
    <text evidence="1">The sequence shown here is derived from an EMBL/GenBank/DDBJ whole genome shotgun (WGS) entry which is preliminary data.</text>
</comment>
<dbReference type="AlphaFoldDB" id="A0A4Y2HCV0"/>
<sequence length="100" mass="11346">MWFQHDGAPPHFSLDVRSALDTKFTGRWISRGGRTHWTAHSPDLSSLDFFLWSNLKSLVYESPINSGKDLVARISVAAGAVREMPGVFEKLCYSLCRRYV</sequence>
<gene>
    <name evidence="1" type="ORF">AVEN_215625_1</name>
</gene>
<keyword evidence="2" id="KW-1185">Reference proteome</keyword>
<dbReference type="Gene3D" id="3.30.420.10">
    <property type="entry name" value="Ribonuclease H-like superfamily/Ribonuclease H"/>
    <property type="match status" value="1"/>
</dbReference>
<proteinExistence type="predicted"/>
<dbReference type="PANTHER" id="PTHR47326">
    <property type="entry name" value="TRANSPOSABLE ELEMENT TC3 TRANSPOSASE-LIKE PROTEIN"/>
    <property type="match status" value="1"/>
</dbReference>
<name>A0A4Y2HCV0_ARAVE</name>